<reference evidence="2" key="1">
    <citation type="submission" date="2020-02" db="EMBL/GenBank/DDBJ databases">
        <authorList>
            <person name="Meier V. D."/>
        </authorList>
    </citation>
    <scope>NUCLEOTIDE SEQUENCE</scope>
    <source>
        <strain evidence="2">AVDCRST_MAG50</strain>
    </source>
</reference>
<dbReference type="AlphaFoldDB" id="A0A6J4HF56"/>
<organism evidence="2">
    <name type="scientific">uncultured Acidimicrobiales bacterium</name>
    <dbReference type="NCBI Taxonomy" id="310071"/>
    <lineage>
        <taxon>Bacteria</taxon>
        <taxon>Bacillati</taxon>
        <taxon>Actinomycetota</taxon>
        <taxon>Acidimicrobiia</taxon>
        <taxon>Acidimicrobiales</taxon>
        <taxon>environmental samples</taxon>
    </lineage>
</organism>
<feature type="compositionally biased region" description="Basic and acidic residues" evidence="1">
    <location>
        <begin position="1"/>
        <end position="14"/>
    </location>
</feature>
<evidence type="ECO:0000313" key="2">
    <source>
        <dbReference type="EMBL" id="CAA9220433.1"/>
    </source>
</evidence>
<accession>A0A6J4HF56</accession>
<evidence type="ECO:0000256" key="1">
    <source>
        <dbReference type="SAM" id="MobiDB-lite"/>
    </source>
</evidence>
<feature type="non-terminal residue" evidence="2">
    <location>
        <position position="112"/>
    </location>
</feature>
<gene>
    <name evidence="2" type="ORF">AVDCRST_MAG50-452</name>
</gene>
<feature type="non-terminal residue" evidence="2">
    <location>
        <position position="1"/>
    </location>
</feature>
<protein>
    <submittedName>
        <fullName evidence="2">Uncharacterized protein</fullName>
    </submittedName>
</protein>
<name>A0A6J4HF56_9ACTN</name>
<dbReference type="EMBL" id="CADCTF010000027">
    <property type="protein sequence ID" value="CAA9220433.1"/>
    <property type="molecule type" value="Genomic_DNA"/>
</dbReference>
<feature type="compositionally biased region" description="Basic residues" evidence="1">
    <location>
        <begin position="15"/>
        <end position="41"/>
    </location>
</feature>
<proteinExistence type="predicted"/>
<sequence>ADRSNDRRSPCRARERARRAPFAPRRARVRRLRRPGLRRQLRRLEPGDRRARRSRGPGQHASGDLAGGRARAVEDRRGQLRQVRAVRERDQQRPARGHAVVEVLHRLCVGSL</sequence>
<feature type="region of interest" description="Disordered" evidence="1">
    <location>
        <begin position="1"/>
        <end position="80"/>
    </location>
</feature>